<gene>
    <name evidence="1" type="ORF">O1611_g9593</name>
</gene>
<comment type="caution">
    <text evidence="1">The sequence shown here is derived from an EMBL/GenBank/DDBJ whole genome shotgun (WGS) entry which is preliminary data.</text>
</comment>
<name>A0ACC2J7K3_9PEZI</name>
<organism evidence="1 2">
    <name type="scientific">Lasiodiplodia mahajangana</name>
    <dbReference type="NCBI Taxonomy" id="1108764"/>
    <lineage>
        <taxon>Eukaryota</taxon>
        <taxon>Fungi</taxon>
        <taxon>Dikarya</taxon>
        <taxon>Ascomycota</taxon>
        <taxon>Pezizomycotina</taxon>
        <taxon>Dothideomycetes</taxon>
        <taxon>Dothideomycetes incertae sedis</taxon>
        <taxon>Botryosphaeriales</taxon>
        <taxon>Botryosphaeriaceae</taxon>
        <taxon>Lasiodiplodia</taxon>
    </lineage>
</organism>
<proteinExistence type="predicted"/>
<accession>A0ACC2J7K3</accession>
<keyword evidence="2" id="KW-1185">Reference proteome</keyword>
<reference evidence="1" key="1">
    <citation type="submission" date="2022-12" db="EMBL/GenBank/DDBJ databases">
        <title>Genome Sequence of Lasiodiplodia mahajangana.</title>
        <authorList>
            <person name="Buettner E."/>
        </authorList>
    </citation>
    <scope>NUCLEOTIDE SEQUENCE</scope>
    <source>
        <strain evidence="1">VT137</strain>
    </source>
</reference>
<dbReference type="EMBL" id="JAPUUL010003344">
    <property type="protein sequence ID" value="KAJ8123431.1"/>
    <property type="molecule type" value="Genomic_DNA"/>
</dbReference>
<evidence type="ECO:0000313" key="1">
    <source>
        <dbReference type="EMBL" id="KAJ8123431.1"/>
    </source>
</evidence>
<sequence length="221" mass="24619">MGWFSEMRADVEKRTWPELKIFQAGAPLHQSVIDVLRAYSMYRSDIGYITGCHTIAALLLLNLDTAASAFIALANVLNRSLPLSFYAGDQGARSSAYELVSQALAAKSPKLQRHIMSNSNPEGSMGNPDLLEMCLTDIFMSLFTRHLSLDDCTRLWDVYVFEGDRTLISAAAALLLEREMLLLSAQSAADFRDVLEGSQSKLMTQGQDDDRFIKRVRDMGK</sequence>
<evidence type="ECO:0000313" key="2">
    <source>
        <dbReference type="Proteomes" id="UP001153332"/>
    </source>
</evidence>
<dbReference type="Proteomes" id="UP001153332">
    <property type="component" value="Unassembled WGS sequence"/>
</dbReference>
<protein>
    <submittedName>
        <fullName evidence="1">Uncharacterized protein</fullName>
    </submittedName>
</protein>